<dbReference type="Pfam" id="PF12937">
    <property type="entry name" value="F-box-like"/>
    <property type="match status" value="1"/>
</dbReference>
<sequence length="476" mass="52802">MSFESSPSEGPIELVHADPGVASNGDLPCAIKRIPTELLVEIFKLLPESDLLKHVPLVCEFWHETSLNPILRKRLTLRRETPPEMLISSVRSRPLLRILKCPALDHAGDTLPSAVKVCSYLECLDIGFCTLTENATDTLAMNLPSTLVHLNVEGLKTIGFNFVTFLVRSCPRLEALNLSHCVSVSDACVQLIANKLTSLQRLNLDGVLWLSDNALHYLVNCEAFQEGRLTYLWLDGFELSSAGVGNFLQELVSLRTWTMGKKDRPACKSPDQIGMQVLWISFCDHLMDSAVQPLSSLSGLAALTLRKAQQVTSVGWKNLFASVPMDHALPLQALQCLEHLDLSEAPTVDDSVISSICSCCGDRLRSLTLNWCWELTDEGLNDIVFSCHCLRHLSLVGDHLILGAPLVNVPSQQPAIKIINLTQCSHIQETILKELVQMMPHIYVFDYFGERVGGGPNDICHYDLWRSLEKVPICAD</sequence>
<dbReference type="InterPro" id="IPR032675">
    <property type="entry name" value="LRR_dom_sf"/>
</dbReference>
<dbReference type="GO" id="GO:0031146">
    <property type="term" value="P:SCF-dependent proteasomal ubiquitin-dependent protein catabolic process"/>
    <property type="evidence" value="ECO:0007669"/>
    <property type="project" value="TreeGrafter"/>
</dbReference>
<comment type="caution">
    <text evidence="3">The sequence shown here is derived from an EMBL/GenBank/DDBJ whole genome shotgun (WGS) entry which is preliminary data.</text>
</comment>
<dbReference type="AlphaFoldDB" id="A0AAV2T2B8"/>
<gene>
    <name evidence="3" type="ORF">CDAUBV1_LOCUS1610</name>
</gene>
<dbReference type="InterPro" id="IPR001810">
    <property type="entry name" value="F-box_dom"/>
</dbReference>
<dbReference type="Proteomes" id="UP001497525">
    <property type="component" value="Unassembled WGS sequence"/>
</dbReference>
<dbReference type="PANTHER" id="PTHR13318">
    <property type="entry name" value="PARTNER OF PAIRED, ISOFORM B-RELATED"/>
    <property type="match status" value="1"/>
</dbReference>
<name>A0AAV2T2B8_CALDB</name>
<evidence type="ECO:0000313" key="4">
    <source>
        <dbReference type="Proteomes" id="UP001497525"/>
    </source>
</evidence>
<feature type="domain" description="F-box" evidence="2">
    <location>
        <begin position="28"/>
        <end position="75"/>
    </location>
</feature>
<proteinExistence type="predicted"/>
<dbReference type="InterPro" id="IPR006553">
    <property type="entry name" value="Leu-rich_rpt_Cys-con_subtyp"/>
</dbReference>
<dbReference type="GO" id="GO:0019005">
    <property type="term" value="C:SCF ubiquitin ligase complex"/>
    <property type="evidence" value="ECO:0007669"/>
    <property type="project" value="TreeGrafter"/>
</dbReference>
<reference evidence="3" key="1">
    <citation type="submission" date="2024-06" db="EMBL/GenBank/DDBJ databases">
        <authorList>
            <person name="Liu X."/>
            <person name="Lenzi L."/>
            <person name="Haldenby T S."/>
            <person name="Uol C."/>
        </authorList>
    </citation>
    <scope>NUCLEOTIDE SEQUENCE</scope>
</reference>
<evidence type="ECO:0000313" key="3">
    <source>
        <dbReference type="EMBL" id="CAL5130171.1"/>
    </source>
</evidence>
<accession>A0AAV2T2B8</accession>
<protein>
    <recommendedName>
        <fullName evidence="2">F-box domain-containing protein</fullName>
    </recommendedName>
</protein>
<evidence type="ECO:0000256" key="1">
    <source>
        <dbReference type="ARBA" id="ARBA00022786"/>
    </source>
</evidence>
<dbReference type="SMART" id="SM00367">
    <property type="entry name" value="LRR_CC"/>
    <property type="match status" value="5"/>
</dbReference>
<organism evidence="3 4">
    <name type="scientific">Calicophoron daubneyi</name>
    <name type="common">Rumen fluke</name>
    <name type="synonym">Paramphistomum daubneyi</name>
    <dbReference type="NCBI Taxonomy" id="300641"/>
    <lineage>
        <taxon>Eukaryota</taxon>
        <taxon>Metazoa</taxon>
        <taxon>Spiralia</taxon>
        <taxon>Lophotrochozoa</taxon>
        <taxon>Platyhelminthes</taxon>
        <taxon>Trematoda</taxon>
        <taxon>Digenea</taxon>
        <taxon>Plagiorchiida</taxon>
        <taxon>Pronocephalata</taxon>
        <taxon>Paramphistomoidea</taxon>
        <taxon>Paramphistomidae</taxon>
        <taxon>Calicophoron</taxon>
    </lineage>
</organism>
<dbReference type="SUPFAM" id="SSF52047">
    <property type="entry name" value="RNI-like"/>
    <property type="match status" value="1"/>
</dbReference>
<dbReference type="InterPro" id="IPR036047">
    <property type="entry name" value="F-box-like_dom_sf"/>
</dbReference>
<keyword evidence="1" id="KW-0833">Ubl conjugation pathway</keyword>
<dbReference type="PROSITE" id="PS50181">
    <property type="entry name" value="FBOX"/>
    <property type="match status" value="1"/>
</dbReference>
<dbReference type="EMBL" id="CAXLJL010000057">
    <property type="protein sequence ID" value="CAL5130171.1"/>
    <property type="molecule type" value="Genomic_DNA"/>
</dbReference>
<dbReference type="SUPFAM" id="SSF81383">
    <property type="entry name" value="F-box domain"/>
    <property type="match status" value="1"/>
</dbReference>
<evidence type="ECO:0000259" key="2">
    <source>
        <dbReference type="PROSITE" id="PS50181"/>
    </source>
</evidence>
<dbReference type="PANTHER" id="PTHR13318:SF190">
    <property type="entry name" value="PARTNER OF PAIRED, ISOFORM B"/>
    <property type="match status" value="1"/>
</dbReference>
<dbReference type="Gene3D" id="3.80.10.10">
    <property type="entry name" value="Ribonuclease Inhibitor"/>
    <property type="match status" value="2"/>
</dbReference>